<accession>A0A5C8PLP9</accession>
<dbReference type="Proteomes" id="UP000321638">
    <property type="component" value="Unassembled WGS sequence"/>
</dbReference>
<reference evidence="1 2" key="1">
    <citation type="submission" date="2019-06" db="EMBL/GenBank/DDBJ databases">
        <title>New taxonomy in bacterial strain CC-CFT640, isolated from vineyard.</title>
        <authorList>
            <person name="Lin S.-Y."/>
            <person name="Tsai C.-F."/>
            <person name="Young C.-C."/>
        </authorList>
    </citation>
    <scope>NUCLEOTIDE SEQUENCE [LARGE SCALE GENOMIC DNA]</scope>
    <source>
        <strain evidence="1 2">CC-CFT640</strain>
    </source>
</reference>
<organism evidence="1 2">
    <name type="scientific">Vineibacter terrae</name>
    <dbReference type="NCBI Taxonomy" id="2586908"/>
    <lineage>
        <taxon>Bacteria</taxon>
        <taxon>Pseudomonadati</taxon>
        <taxon>Pseudomonadota</taxon>
        <taxon>Alphaproteobacteria</taxon>
        <taxon>Hyphomicrobiales</taxon>
        <taxon>Vineibacter</taxon>
    </lineage>
</organism>
<dbReference type="RefSeq" id="WP_147847705.1">
    <property type="nucleotide sequence ID" value="NZ_VDUZ01000015.1"/>
</dbReference>
<name>A0A5C8PLP9_9HYPH</name>
<protein>
    <submittedName>
        <fullName evidence="1">Uncharacterized protein</fullName>
    </submittedName>
</protein>
<gene>
    <name evidence="1" type="ORF">FHP25_14715</name>
</gene>
<comment type="caution">
    <text evidence="1">The sequence shown here is derived from an EMBL/GenBank/DDBJ whole genome shotgun (WGS) entry which is preliminary data.</text>
</comment>
<proteinExistence type="predicted"/>
<sequence length="210" mass="22806">MTHPSVQLGFEALLASAEASNHAREQERATAHLPSSMLEGIPYYRLLIRQHHAAMLAADVDEAMRLRVEAALLARRLNGGETGILADDDAPGCVLARETSAEIGTVPLWGQEGEFIVTVGAMRVRIELKGMFCIGSRVSFWPGFAAHAVDMDRPYLSETGYRSFLGIHADPVPGLLPDEFVSKVIAAHVAGELKGRLLAIKPLRKREEGA</sequence>
<keyword evidence="2" id="KW-1185">Reference proteome</keyword>
<dbReference type="OrthoDB" id="9800596at2"/>
<dbReference type="AlphaFoldDB" id="A0A5C8PLP9"/>
<dbReference type="EMBL" id="VDUZ01000015">
    <property type="protein sequence ID" value="TXL75134.1"/>
    <property type="molecule type" value="Genomic_DNA"/>
</dbReference>
<evidence type="ECO:0000313" key="2">
    <source>
        <dbReference type="Proteomes" id="UP000321638"/>
    </source>
</evidence>
<evidence type="ECO:0000313" key="1">
    <source>
        <dbReference type="EMBL" id="TXL75134.1"/>
    </source>
</evidence>